<sequence length="120" mass="13637">MVNEDSSVNSGLQVMWGAEHRDKDGNLICRMASVNPPEPPKCSRPSCLAKYVWASMVYAIVSIYHTKRVAYAEANRGKEILERYRTGEPSPTTMWGAIHANLKLQCPLCRRYNVDPLLRR</sequence>
<dbReference type="AlphaFoldDB" id="A0A6M3KEF3"/>
<organism evidence="1">
    <name type="scientific">viral metagenome</name>
    <dbReference type="NCBI Taxonomy" id="1070528"/>
    <lineage>
        <taxon>unclassified sequences</taxon>
        <taxon>metagenomes</taxon>
        <taxon>organismal metagenomes</taxon>
    </lineage>
</organism>
<evidence type="ECO:0000313" key="1">
    <source>
        <dbReference type="EMBL" id="QJA80269.1"/>
    </source>
</evidence>
<name>A0A6M3KEF3_9ZZZZ</name>
<proteinExistence type="predicted"/>
<accession>A0A6M3KEF3</accession>
<gene>
    <name evidence="1" type="ORF">MM415A00755_0016</name>
</gene>
<reference evidence="1" key="1">
    <citation type="submission" date="2020-03" db="EMBL/GenBank/DDBJ databases">
        <title>The deep terrestrial virosphere.</title>
        <authorList>
            <person name="Holmfeldt K."/>
            <person name="Nilsson E."/>
            <person name="Simone D."/>
            <person name="Lopez-Fernandez M."/>
            <person name="Wu X."/>
            <person name="de Brujin I."/>
            <person name="Lundin D."/>
            <person name="Andersson A."/>
            <person name="Bertilsson S."/>
            <person name="Dopson M."/>
        </authorList>
    </citation>
    <scope>NUCLEOTIDE SEQUENCE</scope>
    <source>
        <strain evidence="1">MM415A00755</strain>
    </source>
</reference>
<protein>
    <submittedName>
        <fullName evidence="1">Uncharacterized protein</fullName>
    </submittedName>
</protein>
<dbReference type="EMBL" id="MT142414">
    <property type="protein sequence ID" value="QJA80269.1"/>
    <property type="molecule type" value="Genomic_DNA"/>
</dbReference>